<dbReference type="Proteomes" id="UP000321157">
    <property type="component" value="Unassembled WGS sequence"/>
</dbReference>
<comment type="caution">
    <text evidence="2">The sequence shown here is derived from an EMBL/GenBank/DDBJ whole genome shotgun (WGS) entry which is preliminary data.</text>
</comment>
<sequence length="285" mass="32821">MARDAVEWRSKLIEAVLDMMNNNDGERGEIKKVLEDIAETYGKTFNTVKTVFYKEIRPYILERDGEFIYENLDEKSEALLKSKDIEEKANKQGEKPITYVESPKELKVGDLVQVTATDITHYGVFAQLGRVKCLLHISNVSTDYIEKEDLPRLFKLGDIFEAYIYKIEDNSVSITTKGIDLKSKKAKINEQPLGKSVENNELHTTTNIINNKIHEIESKYIEDIIEYLNKYLGPVSPIAREKINNLYLKYGPVKLMMLMSDLKDFKVDPVLIFLNQIEKKASDEL</sequence>
<dbReference type="InterPro" id="IPR003029">
    <property type="entry name" value="S1_domain"/>
</dbReference>
<keyword evidence="3" id="KW-1185">Reference proteome</keyword>
<dbReference type="Pfam" id="PF00575">
    <property type="entry name" value="S1"/>
    <property type="match status" value="1"/>
</dbReference>
<dbReference type="SUPFAM" id="SSF50249">
    <property type="entry name" value="Nucleic acid-binding proteins"/>
    <property type="match status" value="1"/>
</dbReference>
<dbReference type="AlphaFoldDB" id="A0A511VCG1"/>
<evidence type="ECO:0000313" key="2">
    <source>
        <dbReference type="EMBL" id="GEN36580.1"/>
    </source>
</evidence>
<dbReference type="RefSeq" id="WP_146812218.1">
    <property type="nucleotide sequence ID" value="NZ_BJXX01000202.1"/>
</dbReference>
<feature type="domain" description="S1 motif" evidence="1">
    <location>
        <begin position="109"/>
        <end position="177"/>
    </location>
</feature>
<dbReference type="OrthoDB" id="2991298at2"/>
<dbReference type="InterPro" id="IPR012340">
    <property type="entry name" value="NA-bd_OB-fold"/>
</dbReference>
<proteinExistence type="predicted"/>
<protein>
    <recommendedName>
        <fullName evidence="1">S1 motif domain-containing protein</fullName>
    </recommendedName>
</protein>
<dbReference type="SMART" id="SM00316">
    <property type="entry name" value="S1"/>
    <property type="match status" value="1"/>
</dbReference>
<evidence type="ECO:0000259" key="1">
    <source>
        <dbReference type="PROSITE" id="PS50126"/>
    </source>
</evidence>
<accession>A0A511VCG1</accession>
<name>A0A511VCG1_9BACL</name>
<dbReference type="EMBL" id="BJXX01000202">
    <property type="protein sequence ID" value="GEN36580.1"/>
    <property type="molecule type" value="Genomic_DNA"/>
</dbReference>
<dbReference type="Gene3D" id="2.40.50.140">
    <property type="entry name" value="Nucleic acid-binding proteins"/>
    <property type="match status" value="1"/>
</dbReference>
<dbReference type="GO" id="GO:0003676">
    <property type="term" value="F:nucleic acid binding"/>
    <property type="evidence" value="ECO:0007669"/>
    <property type="project" value="InterPro"/>
</dbReference>
<gene>
    <name evidence="2" type="ORF">ADA01nite_40400</name>
</gene>
<organism evidence="2 3">
    <name type="scientific">Aneurinibacillus danicus</name>
    <dbReference type="NCBI Taxonomy" id="267746"/>
    <lineage>
        <taxon>Bacteria</taxon>
        <taxon>Bacillati</taxon>
        <taxon>Bacillota</taxon>
        <taxon>Bacilli</taxon>
        <taxon>Bacillales</taxon>
        <taxon>Paenibacillaceae</taxon>
        <taxon>Aneurinibacillus group</taxon>
        <taxon>Aneurinibacillus</taxon>
    </lineage>
</organism>
<evidence type="ECO:0000313" key="3">
    <source>
        <dbReference type="Proteomes" id="UP000321157"/>
    </source>
</evidence>
<reference evidence="2 3" key="1">
    <citation type="submission" date="2019-07" db="EMBL/GenBank/DDBJ databases">
        <title>Whole genome shotgun sequence of Aneurinibacillus danicus NBRC 102444.</title>
        <authorList>
            <person name="Hosoyama A."/>
            <person name="Uohara A."/>
            <person name="Ohji S."/>
            <person name="Ichikawa N."/>
        </authorList>
    </citation>
    <scope>NUCLEOTIDE SEQUENCE [LARGE SCALE GENOMIC DNA]</scope>
    <source>
        <strain evidence="2 3">NBRC 102444</strain>
    </source>
</reference>
<dbReference type="PROSITE" id="PS50126">
    <property type="entry name" value="S1"/>
    <property type="match status" value="1"/>
</dbReference>